<evidence type="ECO:0000313" key="3">
    <source>
        <dbReference type="EMBL" id="CAJ2513062.1"/>
    </source>
</evidence>
<organism evidence="3 4">
    <name type="scientific">Anthostomella pinea</name>
    <dbReference type="NCBI Taxonomy" id="933095"/>
    <lineage>
        <taxon>Eukaryota</taxon>
        <taxon>Fungi</taxon>
        <taxon>Dikarya</taxon>
        <taxon>Ascomycota</taxon>
        <taxon>Pezizomycotina</taxon>
        <taxon>Sordariomycetes</taxon>
        <taxon>Xylariomycetidae</taxon>
        <taxon>Xylariales</taxon>
        <taxon>Xylariaceae</taxon>
        <taxon>Anthostomella</taxon>
    </lineage>
</organism>
<gene>
    <name evidence="3" type="ORF">KHLLAP_LOCUS13530</name>
</gene>
<keyword evidence="4" id="KW-1185">Reference proteome</keyword>
<feature type="region of interest" description="Disordered" evidence="1">
    <location>
        <begin position="108"/>
        <end position="128"/>
    </location>
</feature>
<keyword evidence="2" id="KW-0472">Membrane</keyword>
<evidence type="ECO:0000256" key="2">
    <source>
        <dbReference type="SAM" id="Phobius"/>
    </source>
</evidence>
<proteinExistence type="predicted"/>
<name>A0AAI8VXV6_9PEZI</name>
<protein>
    <submittedName>
        <fullName evidence="3">Uu.00g011810.m01.CDS01</fullName>
    </submittedName>
</protein>
<feature type="region of interest" description="Disordered" evidence="1">
    <location>
        <begin position="60"/>
        <end position="96"/>
    </location>
</feature>
<sequence length="963" mass="102178">MDHAPQDLFARRVWHNAKRVLSSSDFGNTGNNSVTSFWPASSRPASPSFIPITVTSTISRVSSAVPATPTTSPKGDSSGHFTPSPKSTLIDSQPSQSTATFTIIHDPITRSLSSKGPHSETAGSVITSSARPTTSLVVVTVILTDSQGDPTAKQTQSVPDSPGRAILTESLGIGSGSVNSHPNTAITTGTASVVAVLIGSDGTPTATITLESGHTQIVATLLDESGNPTATTTFEALPTTLLATLTDSNGIPTTTVTLGAIDTLQLTTLTNSDGSPTATLSLGPSTPPVTVLADSNGIPTATVTFAYTPLVTVLTDPNGSPTATMTLTDTPLVTVLTDPNGSPTATMTLTDTPLVTVLTDSNGVPTATMTLTDTPLVTVLTDSNGVPTATMTLTDTPLVTVLTDSNGVPASTMTLNDTPFVTVITILTDVHGSPTAAITGSPTDIPSGEEPFTESFYISGGQYFAGLFASTLVATFISIPIRMIDLNVQLFEPFHQLTHPRGTPADRSLCLEIGSIYSILTGILGVFKGQWLACLTSLLVLCSAIVTTLSSQAIAVVLHGSCFHGSGKVENCAWTLGVSRLGARLTEGFLAFMTVLAALTLLVLRRWRSGVNSNPWSIAGIASLLSSPDVRSVLTSLPIAANRIPDSEIAGAFKPYIYKVDCFNHEGENRYGIVILGDQEKASKATRQPLLQALIPKPWRKDQEKPAEQWQPFFMLSYAGHGLFLLFLCGLLTLIAYYNSPRADAPFEAFMDSESFGVRFLFTAIGVIVTFYWGAMFSAVAILSPYQLMAHSPQTAQRVILVAPPTNAFSGIWSAFRRRHLFLGVVAFTAILSEFLPLLLANIPFQVTQTWDVHLGCTWLAVGIISLMIVVLVVSFFVRWPRLPVDPRTVAGAAYYVCDSWLLQGVDKLSMAKKSERDARMNYAGLRYRYGEMTGVSGVRRVGVDVVDIDPIDGETGSGHRLV</sequence>
<accession>A0AAI8VXV6</accession>
<feature type="transmembrane region" description="Helical" evidence="2">
    <location>
        <begin position="581"/>
        <end position="604"/>
    </location>
</feature>
<feature type="transmembrane region" description="Helical" evidence="2">
    <location>
        <begin position="821"/>
        <end position="841"/>
    </location>
</feature>
<keyword evidence="2" id="KW-0812">Transmembrane</keyword>
<reference evidence="3" key="1">
    <citation type="submission" date="2023-10" db="EMBL/GenBank/DDBJ databases">
        <authorList>
            <person name="Hackl T."/>
        </authorList>
    </citation>
    <scope>NUCLEOTIDE SEQUENCE</scope>
</reference>
<dbReference type="PANTHER" id="PTHR37544:SF3">
    <property type="entry name" value="SPRAY"/>
    <property type="match status" value="1"/>
</dbReference>
<comment type="caution">
    <text evidence="3">The sequence shown here is derived from an EMBL/GenBank/DDBJ whole genome shotgun (WGS) entry which is preliminary data.</text>
</comment>
<feature type="transmembrane region" description="Helical" evidence="2">
    <location>
        <begin position="713"/>
        <end position="738"/>
    </location>
</feature>
<dbReference type="Proteomes" id="UP001295740">
    <property type="component" value="Unassembled WGS sequence"/>
</dbReference>
<feature type="transmembrane region" description="Helical" evidence="2">
    <location>
        <begin position="538"/>
        <end position="561"/>
    </location>
</feature>
<keyword evidence="2" id="KW-1133">Transmembrane helix</keyword>
<dbReference type="InterPro" id="IPR021840">
    <property type="entry name" value="DUF3433"/>
</dbReference>
<evidence type="ECO:0000313" key="4">
    <source>
        <dbReference type="Proteomes" id="UP001295740"/>
    </source>
</evidence>
<dbReference type="PANTHER" id="PTHR37544">
    <property type="entry name" value="SPRAY-RELATED"/>
    <property type="match status" value="1"/>
</dbReference>
<dbReference type="EMBL" id="CAUWAG010000020">
    <property type="protein sequence ID" value="CAJ2513062.1"/>
    <property type="molecule type" value="Genomic_DNA"/>
</dbReference>
<feature type="compositionally biased region" description="Polar residues" evidence="1">
    <location>
        <begin position="68"/>
        <end position="96"/>
    </location>
</feature>
<feature type="transmembrane region" description="Helical" evidence="2">
    <location>
        <begin position="853"/>
        <end position="878"/>
    </location>
</feature>
<dbReference type="AlphaFoldDB" id="A0AAI8VXV6"/>
<evidence type="ECO:0000256" key="1">
    <source>
        <dbReference type="SAM" id="MobiDB-lite"/>
    </source>
</evidence>
<feature type="compositionally biased region" description="Polar residues" evidence="1">
    <location>
        <begin position="110"/>
        <end position="128"/>
    </location>
</feature>
<dbReference type="Pfam" id="PF11915">
    <property type="entry name" value="DUF3433"/>
    <property type="match status" value="2"/>
</dbReference>
<feature type="transmembrane region" description="Helical" evidence="2">
    <location>
        <begin position="758"/>
        <end position="783"/>
    </location>
</feature>
<feature type="transmembrane region" description="Helical" evidence="2">
    <location>
        <begin position="463"/>
        <end position="481"/>
    </location>
</feature>